<dbReference type="OrthoDB" id="185373at2759"/>
<dbReference type="OMA" id="ARIHPWS"/>
<comment type="caution">
    <text evidence="5">The sequence shown here is derived from an EMBL/GenBank/DDBJ whole genome shotgun (WGS) entry which is preliminary data.</text>
</comment>
<dbReference type="PANTHER" id="PTHR47447">
    <property type="entry name" value="OS03G0856100 PROTEIN"/>
    <property type="match status" value="1"/>
</dbReference>
<feature type="region of interest" description="Disordered" evidence="4">
    <location>
        <begin position="123"/>
        <end position="162"/>
    </location>
</feature>
<protein>
    <recommendedName>
        <fullName evidence="7">Pentatricopeptide repeat-containing protein</fullName>
    </recommendedName>
</protein>
<comment type="similarity">
    <text evidence="1">Belongs to the PPR family. P subfamily.</text>
</comment>
<dbReference type="PANTHER" id="PTHR47447:SF24">
    <property type="entry name" value="PENTATRICOPEPTIDE REPEAT-CONTAINING PROTEIN"/>
    <property type="match status" value="1"/>
</dbReference>
<dbReference type="Pfam" id="PF13812">
    <property type="entry name" value="PPR_3"/>
    <property type="match status" value="1"/>
</dbReference>
<dbReference type="Gene3D" id="1.25.40.10">
    <property type="entry name" value="Tetratricopeptide repeat domain"/>
    <property type="match status" value="5"/>
</dbReference>
<dbReference type="AlphaFoldDB" id="A0A834YKK4"/>
<name>A0A834YKK4_TETSI</name>
<feature type="repeat" description="PPR" evidence="3">
    <location>
        <begin position="426"/>
        <end position="456"/>
    </location>
</feature>
<keyword evidence="6" id="KW-1185">Reference proteome</keyword>
<organism evidence="5 6">
    <name type="scientific">Tetracentron sinense</name>
    <name type="common">Spur-leaf</name>
    <dbReference type="NCBI Taxonomy" id="13715"/>
    <lineage>
        <taxon>Eukaryota</taxon>
        <taxon>Viridiplantae</taxon>
        <taxon>Streptophyta</taxon>
        <taxon>Embryophyta</taxon>
        <taxon>Tracheophyta</taxon>
        <taxon>Spermatophyta</taxon>
        <taxon>Magnoliopsida</taxon>
        <taxon>Trochodendrales</taxon>
        <taxon>Trochodendraceae</taxon>
        <taxon>Tetracentron</taxon>
    </lineage>
</organism>
<evidence type="ECO:0000256" key="4">
    <source>
        <dbReference type="SAM" id="MobiDB-lite"/>
    </source>
</evidence>
<gene>
    <name evidence="5" type="ORF">HHK36_024269</name>
</gene>
<feature type="compositionally biased region" description="Polar residues" evidence="4">
    <location>
        <begin position="614"/>
        <end position="635"/>
    </location>
</feature>
<dbReference type="InterPro" id="IPR011990">
    <property type="entry name" value="TPR-like_helical_dom_sf"/>
</dbReference>
<feature type="repeat" description="PPR" evidence="3">
    <location>
        <begin position="497"/>
        <end position="531"/>
    </location>
</feature>
<feature type="repeat" description="PPR" evidence="3">
    <location>
        <begin position="356"/>
        <end position="390"/>
    </location>
</feature>
<feature type="region of interest" description="Disordered" evidence="4">
    <location>
        <begin position="611"/>
        <end position="635"/>
    </location>
</feature>
<evidence type="ECO:0008006" key="7">
    <source>
        <dbReference type="Google" id="ProtNLM"/>
    </source>
</evidence>
<dbReference type="Pfam" id="PF01535">
    <property type="entry name" value="PPR"/>
    <property type="match status" value="4"/>
</dbReference>
<accession>A0A834YKK4</accession>
<feature type="repeat" description="PPR" evidence="3">
    <location>
        <begin position="286"/>
        <end position="320"/>
    </location>
</feature>
<sequence>MVEVLRIPLAIHVASNGSHGQRHPSSRENRIWVQFLRCNFNFSSANGKMKRQHAIVDDLNMATMVEECGSWSRIQQPRISGTKWLLGSTGRNKNSFMIASFESGLVCKDEDDDDDDELIQERKEELGTTSYEQKSPPWRNLAMQEDSGSEPRGCSQPSSNSKGISYMHEHRLHFLEERDEEILSKRILSLSRSNKVRSALELYMSMVVSGLQPNLHACNSLLSCLLRNELLDDALIVFEMMKEKGMTTGHTYSLILKAIARAQSCDSALQMFVEIEGEGTLKKGFDAVVYNTMISVCGKANNWVETERIWRSLKENGHTGTRVTYCLLVSTFVRCGQTELALDAYHEMVQNGLKPGEDTMKAIIGACTKEGNWSLALIIFQNMLNVGLRPNTIAYNALINSLGKAGEVDLAFRVYDLMRSSGHRPDVYTWNALLKALYRGNRYADALQLFESIKSEQNAQLNLHLYNTALMSCQRLGLWERSLQLLWQMPASGLSISTESYNLVIGACESARKPKVALQVYEHMVHQKCTPDIFTHLSLIRACIWGSLWIEVEEILERVTPNVSLYNAVIHGMCLQGKITSAKKLYMRMRESGLKPDGKTRALMLQNLKKDSVRQNSRYPSRPRQSSGYSSRPCR</sequence>
<dbReference type="Pfam" id="PF13041">
    <property type="entry name" value="PPR_2"/>
    <property type="match status" value="3"/>
</dbReference>
<feature type="repeat" description="PPR" evidence="3">
    <location>
        <begin position="562"/>
        <end position="596"/>
    </location>
</feature>
<dbReference type="PROSITE" id="PS51375">
    <property type="entry name" value="PPR"/>
    <property type="match status" value="9"/>
</dbReference>
<proteinExistence type="inferred from homology"/>
<feature type="repeat" description="PPR" evidence="3">
    <location>
        <begin position="321"/>
        <end position="355"/>
    </location>
</feature>
<evidence type="ECO:0000256" key="2">
    <source>
        <dbReference type="ARBA" id="ARBA00022737"/>
    </source>
</evidence>
<evidence type="ECO:0000313" key="6">
    <source>
        <dbReference type="Proteomes" id="UP000655225"/>
    </source>
</evidence>
<reference evidence="5 6" key="1">
    <citation type="submission" date="2020-04" db="EMBL/GenBank/DDBJ databases">
        <title>Plant Genome Project.</title>
        <authorList>
            <person name="Zhang R.-G."/>
        </authorList>
    </citation>
    <scope>NUCLEOTIDE SEQUENCE [LARGE SCALE GENOMIC DNA]</scope>
    <source>
        <strain evidence="5">YNK0</strain>
        <tissue evidence="5">Leaf</tissue>
    </source>
</reference>
<dbReference type="Proteomes" id="UP000655225">
    <property type="component" value="Unassembled WGS sequence"/>
</dbReference>
<evidence type="ECO:0000256" key="1">
    <source>
        <dbReference type="ARBA" id="ARBA00007626"/>
    </source>
</evidence>
<dbReference type="InterPro" id="IPR002885">
    <property type="entry name" value="PPR_rpt"/>
</dbReference>
<feature type="repeat" description="PPR" evidence="3">
    <location>
        <begin position="214"/>
        <end position="248"/>
    </location>
</feature>
<dbReference type="NCBIfam" id="TIGR00756">
    <property type="entry name" value="PPR"/>
    <property type="match status" value="7"/>
</dbReference>
<evidence type="ECO:0000256" key="3">
    <source>
        <dbReference type="PROSITE-ProRule" id="PRU00708"/>
    </source>
</evidence>
<feature type="repeat" description="PPR" evidence="3">
    <location>
        <begin position="462"/>
        <end position="496"/>
    </location>
</feature>
<feature type="repeat" description="PPR" evidence="3">
    <location>
        <begin position="391"/>
        <end position="425"/>
    </location>
</feature>
<dbReference type="EMBL" id="JABCRI010000018">
    <property type="protein sequence ID" value="KAF8389750.1"/>
    <property type="molecule type" value="Genomic_DNA"/>
</dbReference>
<evidence type="ECO:0000313" key="5">
    <source>
        <dbReference type="EMBL" id="KAF8389750.1"/>
    </source>
</evidence>
<keyword evidence="2" id="KW-0677">Repeat</keyword>